<dbReference type="InterPro" id="IPR000847">
    <property type="entry name" value="LysR_HTH_N"/>
</dbReference>
<gene>
    <name evidence="6" type="ORF">WKW79_28050</name>
</gene>
<accession>A0ABU8XF19</accession>
<proteinExistence type="inferred from homology"/>
<organism evidence="6 7">
    <name type="scientific">Variovorax robiniae</name>
    <dbReference type="NCBI Taxonomy" id="1836199"/>
    <lineage>
        <taxon>Bacteria</taxon>
        <taxon>Pseudomonadati</taxon>
        <taxon>Pseudomonadota</taxon>
        <taxon>Betaproteobacteria</taxon>
        <taxon>Burkholderiales</taxon>
        <taxon>Comamonadaceae</taxon>
        <taxon>Variovorax</taxon>
    </lineage>
</organism>
<evidence type="ECO:0000313" key="7">
    <source>
        <dbReference type="Proteomes" id="UP001367030"/>
    </source>
</evidence>
<feature type="domain" description="HTH lysR-type" evidence="5">
    <location>
        <begin position="10"/>
        <end position="65"/>
    </location>
</feature>
<evidence type="ECO:0000313" key="6">
    <source>
        <dbReference type="EMBL" id="MEJ8858453.1"/>
    </source>
</evidence>
<dbReference type="PRINTS" id="PR00039">
    <property type="entry name" value="HTHLYSR"/>
</dbReference>
<dbReference type="Gene3D" id="1.10.10.10">
    <property type="entry name" value="Winged helix-like DNA-binding domain superfamily/Winged helix DNA-binding domain"/>
    <property type="match status" value="1"/>
</dbReference>
<evidence type="ECO:0000256" key="2">
    <source>
        <dbReference type="ARBA" id="ARBA00023015"/>
    </source>
</evidence>
<dbReference type="PROSITE" id="PS50931">
    <property type="entry name" value="HTH_LYSR"/>
    <property type="match status" value="1"/>
</dbReference>
<dbReference type="Gene3D" id="3.40.190.290">
    <property type="match status" value="1"/>
</dbReference>
<dbReference type="Pfam" id="PF00126">
    <property type="entry name" value="HTH_1"/>
    <property type="match status" value="1"/>
</dbReference>
<protein>
    <submittedName>
        <fullName evidence="6">LysR family transcriptional regulator</fullName>
    </submittedName>
</protein>
<sequence length="337" mass="36848">MSQQKIESLWTHLHWLTVLAQQGSYTAAARRLGVSKAAMSQRIAELERAAGVPLVQRTTRSVRLTEAGQHLVEDMRQPFEDIAHSFAGVRDLAGVPRGLVRVTAPVAFARQQLVPRLADFLRAQPEVRIELDLSDRLSSLAMEGFDLAIRHTAAPPDTHVAWTLCETRSVLVASRAYLRRRGHPGSPQDLAGHDCLHYPRAQDTPAWHLEVKASTRSAGSPPRITVPITGPFAANNSEALRDAAIAGLGIALLPDFSAQAALQSGKLVEVLPQWQPVGAFGDRLYAIRPYATHVPRAVAAFVAWLREALKEGFGRGSRVGVVPLSRAQPLRLRSREP</sequence>
<dbReference type="EMBL" id="JBBKZS010000017">
    <property type="protein sequence ID" value="MEJ8858453.1"/>
    <property type="molecule type" value="Genomic_DNA"/>
</dbReference>
<dbReference type="InterPro" id="IPR005119">
    <property type="entry name" value="LysR_subst-bd"/>
</dbReference>
<keyword evidence="7" id="KW-1185">Reference proteome</keyword>
<dbReference type="PANTHER" id="PTHR30537:SF5">
    <property type="entry name" value="HTH-TYPE TRANSCRIPTIONAL ACTIVATOR TTDR-RELATED"/>
    <property type="match status" value="1"/>
</dbReference>
<dbReference type="SUPFAM" id="SSF53850">
    <property type="entry name" value="Periplasmic binding protein-like II"/>
    <property type="match status" value="1"/>
</dbReference>
<dbReference type="InterPro" id="IPR058163">
    <property type="entry name" value="LysR-type_TF_proteobact-type"/>
</dbReference>
<dbReference type="InterPro" id="IPR036388">
    <property type="entry name" value="WH-like_DNA-bd_sf"/>
</dbReference>
<dbReference type="InterPro" id="IPR036390">
    <property type="entry name" value="WH_DNA-bd_sf"/>
</dbReference>
<evidence type="ECO:0000256" key="4">
    <source>
        <dbReference type="ARBA" id="ARBA00023163"/>
    </source>
</evidence>
<name>A0ABU8XF19_9BURK</name>
<comment type="similarity">
    <text evidence="1">Belongs to the LysR transcriptional regulatory family.</text>
</comment>
<evidence type="ECO:0000256" key="1">
    <source>
        <dbReference type="ARBA" id="ARBA00009437"/>
    </source>
</evidence>
<dbReference type="CDD" id="cd08422">
    <property type="entry name" value="PBP2_CrgA_like"/>
    <property type="match status" value="1"/>
</dbReference>
<keyword evidence="4" id="KW-0804">Transcription</keyword>
<dbReference type="RefSeq" id="WP_340338513.1">
    <property type="nucleotide sequence ID" value="NZ_JBBKZS010000017.1"/>
</dbReference>
<dbReference type="SUPFAM" id="SSF46785">
    <property type="entry name" value="Winged helix' DNA-binding domain"/>
    <property type="match status" value="1"/>
</dbReference>
<comment type="caution">
    <text evidence="6">The sequence shown here is derived from an EMBL/GenBank/DDBJ whole genome shotgun (WGS) entry which is preliminary data.</text>
</comment>
<evidence type="ECO:0000259" key="5">
    <source>
        <dbReference type="PROSITE" id="PS50931"/>
    </source>
</evidence>
<dbReference type="Proteomes" id="UP001367030">
    <property type="component" value="Unassembled WGS sequence"/>
</dbReference>
<reference evidence="6 7" key="1">
    <citation type="submission" date="2024-03" db="EMBL/GenBank/DDBJ databases">
        <title>Novel species of the genus Variovorax.</title>
        <authorList>
            <person name="Liu Q."/>
            <person name="Xin Y.-H."/>
        </authorList>
    </citation>
    <scope>NUCLEOTIDE SEQUENCE [LARGE SCALE GENOMIC DNA]</scope>
    <source>
        <strain evidence="6 7">KACC 18901</strain>
    </source>
</reference>
<keyword evidence="3" id="KW-0238">DNA-binding</keyword>
<evidence type="ECO:0000256" key="3">
    <source>
        <dbReference type="ARBA" id="ARBA00023125"/>
    </source>
</evidence>
<dbReference type="PANTHER" id="PTHR30537">
    <property type="entry name" value="HTH-TYPE TRANSCRIPTIONAL REGULATOR"/>
    <property type="match status" value="1"/>
</dbReference>
<keyword evidence="2" id="KW-0805">Transcription regulation</keyword>
<dbReference type="Pfam" id="PF03466">
    <property type="entry name" value="LysR_substrate"/>
    <property type="match status" value="1"/>
</dbReference>